<protein>
    <recommendedName>
        <fullName evidence="3">diguanylate cyclase</fullName>
        <ecNumber evidence="3">2.7.7.65</ecNumber>
    </recommendedName>
</protein>
<evidence type="ECO:0000259" key="7">
    <source>
        <dbReference type="PROSITE" id="PS50887"/>
    </source>
</evidence>
<dbReference type="AlphaFoldDB" id="A0A066RJK9"/>
<dbReference type="Gene3D" id="3.30.450.20">
    <property type="entry name" value="PAS domain"/>
    <property type="match status" value="2"/>
</dbReference>
<comment type="subcellular location">
    <subcellularLocation>
        <location evidence="2">Cell inner membrane</location>
    </subcellularLocation>
</comment>
<feature type="domain" description="GGDEF" evidence="7">
    <location>
        <begin position="473"/>
        <end position="603"/>
    </location>
</feature>
<feature type="transmembrane region" description="Helical" evidence="6">
    <location>
        <begin position="7"/>
        <end position="28"/>
    </location>
</feature>
<evidence type="ECO:0000313" key="8">
    <source>
        <dbReference type="EMBL" id="KDM90519.1"/>
    </source>
</evidence>
<evidence type="ECO:0000256" key="1">
    <source>
        <dbReference type="ARBA" id="ARBA00001946"/>
    </source>
</evidence>
<dbReference type="CDD" id="cd18773">
    <property type="entry name" value="PDC1_HK_sensor"/>
    <property type="match status" value="1"/>
</dbReference>
<feature type="transmembrane region" description="Helical" evidence="6">
    <location>
        <begin position="274"/>
        <end position="294"/>
    </location>
</feature>
<proteinExistence type="predicted"/>
<dbReference type="EC" id="2.7.7.65" evidence="3"/>
<accession>A0A066RJK9</accession>
<dbReference type="InterPro" id="IPR000160">
    <property type="entry name" value="GGDEF_dom"/>
</dbReference>
<dbReference type="FunFam" id="3.30.70.270:FF:000001">
    <property type="entry name" value="Diguanylate cyclase domain protein"/>
    <property type="match status" value="1"/>
</dbReference>
<evidence type="ECO:0000313" key="9">
    <source>
        <dbReference type="Proteomes" id="UP000027192"/>
    </source>
</evidence>
<dbReference type="GO" id="GO:1902201">
    <property type="term" value="P:negative regulation of bacterial-type flagellum-dependent cell motility"/>
    <property type="evidence" value="ECO:0007669"/>
    <property type="project" value="TreeGrafter"/>
</dbReference>
<evidence type="ECO:0000256" key="5">
    <source>
        <dbReference type="SAM" id="MobiDB-lite"/>
    </source>
</evidence>
<evidence type="ECO:0000256" key="4">
    <source>
        <dbReference type="ARBA" id="ARBA00034247"/>
    </source>
</evidence>
<dbReference type="EMBL" id="JMIB01000031">
    <property type="protein sequence ID" value="KDM90519.1"/>
    <property type="molecule type" value="Genomic_DNA"/>
</dbReference>
<dbReference type="OrthoDB" id="5809416at2"/>
<keyword evidence="9" id="KW-1185">Reference proteome</keyword>
<dbReference type="Pfam" id="PF00990">
    <property type="entry name" value="GGDEF"/>
    <property type="match status" value="1"/>
</dbReference>
<dbReference type="NCBIfam" id="TIGR00254">
    <property type="entry name" value="GGDEF"/>
    <property type="match status" value="1"/>
</dbReference>
<gene>
    <name evidence="8" type="ORF">EA58_16475</name>
</gene>
<dbReference type="InterPro" id="IPR050469">
    <property type="entry name" value="Diguanylate_Cyclase"/>
</dbReference>
<organism evidence="8 9">
    <name type="scientific">Photobacterium galatheae</name>
    <dbReference type="NCBI Taxonomy" id="1654360"/>
    <lineage>
        <taxon>Bacteria</taxon>
        <taxon>Pseudomonadati</taxon>
        <taxon>Pseudomonadota</taxon>
        <taxon>Gammaproteobacteria</taxon>
        <taxon>Vibrionales</taxon>
        <taxon>Vibrionaceae</taxon>
        <taxon>Photobacterium</taxon>
    </lineage>
</organism>
<dbReference type="Proteomes" id="UP000027192">
    <property type="component" value="Unassembled WGS sequence"/>
</dbReference>
<comment type="catalytic activity">
    <reaction evidence="4">
        <text>2 GTP = 3',3'-c-di-GMP + 2 diphosphate</text>
        <dbReference type="Rhea" id="RHEA:24898"/>
        <dbReference type="ChEBI" id="CHEBI:33019"/>
        <dbReference type="ChEBI" id="CHEBI:37565"/>
        <dbReference type="ChEBI" id="CHEBI:58805"/>
        <dbReference type="EC" id="2.7.7.65"/>
    </reaction>
</comment>
<dbReference type="RefSeq" id="WP_051642144.1">
    <property type="nucleotide sequence ID" value="NZ_JAGSGC010000002.1"/>
</dbReference>
<dbReference type="STRING" id="1654360.EA58_16475"/>
<dbReference type="PANTHER" id="PTHR45138">
    <property type="entry name" value="REGULATORY COMPONENTS OF SENSORY TRANSDUCTION SYSTEM"/>
    <property type="match status" value="1"/>
</dbReference>
<dbReference type="GO" id="GO:0005886">
    <property type="term" value="C:plasma membrane"/>
    <property type="evidence" value="ECO:0007669"/>
    <property type="project" value="UniProtKB-SubCell"/>
</dbReference>
<dbReference type="PANTHER" id="PTHR45138:SF9">
    <property type="entry name" value="DIGUANYLATE CYCLASE DGCM-RELATED"/>
    <property type="match status" value="1"/>
</dbReference>
<dbReference type="GO" id="GO:0043709">
    <property type="term" value="P:cell adhesion involved in single-species biofilm formation"/>
    <property type="evidence" value="ECO:0007669"/>
    <property type="project" value="TreeGrafter"/>
</dbReference>
<reference evidence="8 9" key="1">
    <citation type="submission" date="2014-04" db="EMBL/GenBank/DDBJ databases">
        <title>Draft genome sequence of Photobacterium halotolerans S2753: a solonamide, ngercheumicin and holomycin producer.</title>
        <authorList>
            <person name="Machado H.R."/>
            <person name="Gram L."/>
        </authorList>
    </citation>
    <scope>NUCLEOTIDE SEQUENCE [LARGE SCALE GENOMIC DNA]</scope>
    <source>
        <strain evidence="8 9">S2753</strain>
    </source>
</reference>
<dbReference type="CDD" id="cd01949">
    <property type="entry name" value="GGDEF"/>
    <property type="match status" value="1"/>
</dbReference>
<dbReference type="CDD" id="cd12912">
    <property type="entry name" value="PDC2_MCP_like"/>
    <property type="match status" value="1"/>
</dbReference>
<dbReference type="PROSITE" id="PS50887">
    <property type="entry name" value="GGDEF"/>
    <property type="match status" value="1"/>
</dbReference>
<dbReference type="Gene3D" id="3.30.70.270">
    <property type="match status" value="1"/>
</dbReference>
<keyword evidence="6" id="KW-1133">Transmembrane helix</keyword>
<name>A0A066RJK9_9GAMM</name>
<keyword evidence="6" id="KW-0472">Membrane</keyword>
<evidence type="ECO:0000256" key="2">
    <source>
        <dbReference type="ARBA" id="ARBA00004533"/>
    </source>
</evidence>
<dbReference type="InterPro" id="IPR029787">
    <property type="entry name" value="Nucleotide_cyclase"/>
</dbReference>
<dbReference type="SMART" id="SM00267">
    <property type="entry name" value="GGDEF"/>
    <property type="match status" value="1"/>
</dbReference>
<comment type="caution">
    <text evidence="8">The sequence shown here is derived from an EMBL/GenBank/DDBJ whole genome shotgun (WGS) entry which is preliminary data.</text>
</comment>
<feature type="region of interest" description="Disordered" evidence="5">
    <location>
        <begin position="598"/>
        <end position="644"/>
    </location>
</feature>
<dbReference type="SUPFAM" id="SSF103190">
    <property type="entry name" value="Sensory domain-like"/>
    <property type="match status" value="1"/>
</dbReference>
<sequence>MDFKPKYLINLVLPLFVLLIATLVYIGYSDYKAIRESAYSQARANISVAQDYLNQHYTAANNQLYLLSEILQDKEDIATFLTAAQYVVDHQNKFLEVGLLMDSTYYGTNRLKFEDVADRVRHRPWYAEAQQSGATFLSPFYRSNSTKKWCVALTRALEVPGKGDVRIVIELDASAMSEDLSSLRTMKDGYVFAVESESGQVVIHPDPSRLGTASVSLSPDILDDILNGEQAGEIPSYAYQDEYKFSVYETNQRFGWVLLSGTRNQEITANALKLGVVGGTLLAMLFFILLVGYLHSRVHQTGGQLLEALEFEDLHLQLTKLLKNTIGCSQVYLFVMNEKEGVLEEPHHHLRVAVPTDLFCRLSGCQQLGRDCQPEQDLIVRQISPNVPCIRLPLVNTARSGHIPTNQLVGVLYICQPGMAYPFFVKMIVNYTLSALNQLLLTQHIRSEDQMTGLKNKNYLRKQMEQRLAETQAQYYLAMIDIDDFKSINDTYGHLFGDKVILMIAALMKRGFRANSVLCRYGGEEFAVLMAASDIDEAKERLEAFRASVAGQKIRVSDKSCSITVSVGFALLQEGMESTISQADKALYRVKSQGKNQVFDAEDPSSESSAAMSGKTGPINHAKLKNTKPFSEVRQSATLTTIDD</sequence>
<dbReference type="InterPro" id="IPR029151">
    <property type="entry name" value="Sensor-like_sf"/>
</dbReference>
<dbReference type="InterPro" id="IPR043128">
    <property type="entry name" value="Rev_trsase/Diguanyl_cyclase"/>
</dbReference>
<keyword evidence="6" id="KW-0812">Transmembrane</keyword>
<evidence type="ECO:0000256" key="3">
    <source>
        <dbReference type="ARBA" id="ARBA00012528"/>
    </source>
</evidence>
<feature type="compositionally biased region" description="Polar residues" evidence="5">
    <location>
        <begin position="633"/>
        <end position="644"/>
    </location>
</feature>
<comment type="cofactor">
    <cofactor evidence="1">
        <name>Mg(2+)</name>
        <dbReference type="ChEBI" id="CHEBI:18420"/>
    </cofactor>
</comment>
<evidence type="ECO:0000256" key="6">
    <source>
        <dbReference type="SAM" id="Phobius"/>
    </source>
</evidence>
<dbReference type="GO" id="GO:0052621">
    <property type="term" value="F:diguanylate cyclase activity"/>
    <property type="evidence" value="ECO:0007669"/>
    <property type="project" value="UniProtKB-EC"/>
</dbReference>
<dbReference type="SUPFAM" id="SSF55073">
    <property type="entry name" value="Nucleotide cyclase"/>
    <property type="match status" value="1"/>
</dbReference>